<dbReference type="RefSeq" id="WP_033314370.1">
    <property type="nucleotide sequence ID" value="NZ_BAAAXF010000057.1"/>
</dbReference>
<dbReference type="EMBL" id="BAAAXF010000057">
    <property type="protein sequence ID" value="GAA3500838.1"/>
    <property type="molecule type" value="Genomic_DNA"/>
</dbReference>
<gene>
    <name evidence="1" type="ORF">GCM10019016_079450</name>
</gene>
<organism evidence="1 2">
    <name type="scientific">Streptomyces prasinosporus</name>
    <dbReference type="NCBI Taxonomy" id="68256"/>
    <lineage>
        <taxon>Bacteria</taxon>
        <taxon>Bacillati</taxon>
        <taxon>Actinomycetota</taxon>
        <taxon>Actinomycetes</taxon>
        <taxon>Kitasatosporales</taxon>
        <taxon>Streptomycetaceae</taxon>
        <taxon>Streptomyces</taxon>
        <taxon>Streptomyces albogriseolus group</taxon>
    </lineage>
</organism>
<evidence type="ECO:0000313" key="1">
    <source>
        <dbReference type="EMBL" id="GAA3500838.1"/>
    </source>
</evidence>
<dbReference type="Proteomes" id="UP001501455">
    <property type="component" value="Unassembled WGS sequence"/>
</dbReference>
<dbReference type="GeneID" id="96647868"/>
<reference evidence="2" key="1">
    <citation type="journal article" date="2019" name="Int. J. Syst. Evol. Microbiol.">
        <title>The Global Catalogue of Microorganisms (GCM) 10K type strain sequencing project: providing services to taxonomists for standard genome sequencing and annotation.</title>
        <authorList>
            <consortium name="The Broad Institute Genomics Platform"/>
            <consortium name="The Broad Institute Genome Sequencing Center for Infectious Disease"/>
            <person name="Wu L."/>
            <person name="Ma J."/>
        </authorList>
    </citation>
    <scope>NUCLEOTIDE SEQUENCE [LARGE SCALE GENOMIC DNA]</scope>
    <source>
        <strain evidence="2">JCM 4816</strain>
    </source>
</reference>
<accession>A0ABP6TZL7</accession>
<proteinExistence type="predicted"/>
<name>A0ABP6TZL7_9ACTN</name>
<protein>
    <submittedName>
        <fullName evidence="1">Uncharacterized protein</fullName>
    </submittedName>
</protein>
<sequence length="83" mass="9184">MTAMVAVLIGSLILAAVVYDIARLVTPSESRCPPLARIRGRRAALESAEMWLVGLRLHGRIDATTYRTRMHGLALGERTPRRT</sequence>
<evidence type="ECO:0000313" key="2">
    <source>
        <dbReference type="Proteomes" id="UP001501455"/>
    </source>
</evidence>
<comment type="caution">
    <text evidence="1">The sequence shown here is derived from an EMBL/GenBank/DDBJ whole genome shotgun (WGS) entry which is preliminary data.</text>
</comment>
<keyword evidence="2" id="KW-1185">Reference proteome</keyword>